<reference evidence="9 10" key="1">
    <citation type="submission" date="2019-12" db="EMBL/GenBank/DDBJ databases">
        <title>Nesterenkonia muleiensis sp. nov., a novel actinobacterium isolated from sap of Populus euphratica.</title>
        <authorList>
            <person name="Wang R."/>
        </authorList>
    </citation>
    <scope>NUCLEOTIDE SEQUENCE [LARGE SCALE GENOMIC DNA]</scope>
    <source>
        <strain evidence="9 10">F10</strain>
    </source>
</reference>
<dbReference type="InterPro" id="IPR012255">
    <property type="entry name" value="ETF_b"/>
</dbReference>
<comment type="cofactor">
    <cofactor evidence="1">
        <name>FAD</name>
        <dbReference type="ChEBI" id="CHEBI:57692"/>
    </cofactor>
</comment>
<keyword evidence="10" id="KW-1185">Reference proteome</keyword>
<dbReference type="InterPro" id="IPR014729">
    <property type="entry name" value="Rossmann-like_a/b/a_fold"/>
</dbReference>
<dbReference type="PANTHER" id="PTHR21294:SF8">
    <property type="entry name" value="ELECTRON TRANSFER FLAVOPROTEIN SUBUNIT BETA"/>
    <property type="match status" value="1"/>
</dbReference>
<comment type="function">
    <text evidence="7">The electron transfer flavoprotein serves as a specific electron acceptor for other dehydrogenases. It transfers the electrons to the main respiratory chain via ETF-ubiquinone oxidoreductase (ETF dehydrogenase).</text>
</comment>
<organism evidence="9 10">
    <name type="scientific">Nesterenkonia alkaliphila</name>
    <dbReference type="NCBI Taxonomy" id="1463631"/>
    <lineage>
        <taxon>Bacteria</taxon>
        <taxon>Bacillati</taxon>
        <taxon>Actinomycetota</taxon>
        <taxon>Actinomycetes</taxon>
        <taxon>Micrococcales</taxon>
        <taxon>Micrococcaceae</taxon>
        <taxon>Nesterenkonia</taxon>
    </lineage>
</organism>
<feature type="domain" description="Electron transfer flavoprotein alpha/beta-subunit N-terminal" evidence="8">
    <location>
        <begin position="23"/>
        <end position="213"/>
    </location>
</feature>
<dbReference type="SUPFAM" id="SSF52402">
    <property type="entry name" value="Adenine nucleotide alpha hydrolases-like"/>
    <property type="match status" value="1"/>
</dbReference>
<sequence length="257" mass="26686">MKIVVLVKEVPDSYGERKLNLTTGLADREASEKVLDEITGRAVEAAVSYAESADEVEIALLSMGPESAESTLRKTLAMGGDSAHHVVDEALLGADLTLTAQVLAAAVQKIGFDLVIAGDASSDGAGGLLPAMVAEQLGVAHATSLDSLQISAEAVTGERAGYGGTVSVQAQLPAVVSVTERLPDPRFPGFKGIMQAKKKPLETYSLADLGVDASADVPRSIMLSVSQTPARTAGEKITDEGDAGKRLAEYLIEKKVV</sequence>
<dbReference type="InterPro" id="IPR014730">
    <property type="entry name" value="ETF_a/b_N"/>
</dbReference>
<keyword evidence="6" id="KW-0249">Electron transport</keyword>
<evidence type="ECO:0000256" key="7">
    <source>
        <dbReference type="ARBA" id="ARBA00025649"/>
    </source>
</evidence>
<evidence type="ECO:0000256" key="2">
    <source>
        <dbReference type="ARBA" id="ARBA00007557"/>
    </source>
</evidence>
<comment type="similarity">
    <text evidence="2">Belongs to the ETF beta-subunit/FixA family.</text>
</comment>
<name>A0A7K1UJ02_9MICC</name>
<protein>
    <recommendedName>
        <fullName evidence="4">Electron transfer flavoprotein subunit beta</fullName>
    </recommendedName>
</protein>
<evidence type="ECO:0000256" key="5">
    <source>
        <dbReference type="ARBA" id="ARBA00022448"/>
    </source>
</evidence>
<evidence type="ECO:0000256" key="1">
    <source>
        <dbReference type="ARBA" id="ARBA00001974"/>
    </source>
</evidence>
<dbReference type="OrthoDB" id="9804960at2"/>
<evidence type="ECO:0000256" key="3">
    <source>
        <dbReference type="ARBA" id="ARBA00011355"/>
    </source>
</evidence>
<dbReference type="AlphaFoldDB" id="A0A7K1UJ02"/>
<dbReference type="Gene3D" id="3.40.50.620">
    <property type="entry name" value="HUPs"/>
    <property type="match status" value="1"/>
</dbReference>
<accession>A0A7K1UJ02</accession>
<evidence type="ECO:0000256" key="6">
    <source>
        <dbReference type="ARBA" id="ARBA00022982"/>
    </source>
</evidence>
<dbReference type="EMBL" id="WRPM01000064">
    <property type="protein sequence ID" value="MVT26458.1"/>
    <property type="molecule type" value="Genomic_DNA"/>
</dbReference>
<dbReference type="Pfam" id="PF01012">
    <property type="entry name" value="ETF"/>
    <property type="match status" value="1"/>
</dbReference>
<comment type="caution">
    <text evidence="9">The sequence shown here is derived from an EMBL/GenBank/DDBJ whole genome shotgun (WGS) entry which is preliminary data.</text>
</comment>
<comment type="subunit">
    <text evidence="3">Heterodimer of an alpha and a beta subunit.</text>
</comment>
<evidence type="ECO:0000259" key="8">
    <source>
        <dbReference type="SMART" id="SM00893"/>
    </source>
</evidence>
<evidence type="ECO:0000313" key="10">
    <source>
        <dbReference type="Proteomes" id="UP000460157"/>
    </source>
</evidence>
<dbReference type="RefSeq" id="WP_157323412.1">
    <property type="nucleotide sequence ID" value="NZ_BMFX01000025.1"/>
</dbReference>
<keyword evidence="5" id="KW-0813">Transport</keyword>
<evidence type="ECO:0000313" key="9">
    <source>
        <dbReference type="EMBL" id="MVT26458.1"/>
    </source>
</evidence>
<gene>
    <name evidence="9" type="ORF">GNZ21_08845</name>
</gene>
<dbReference type="CDD" id="cd01714">
    <property type="entry name" value="ETF_beta"/>
    <property type="match status" value="1"/>
</dbReference>
<dbReference type="GO" id="GO:0005829">
    <property type="term" value="C:cytosol"/>
    <property type="evidence" value="ECO:0007669"/>
    <property type="project" value="TreeGrafter"/>
</dbReference>
<dbReference type="InterPro" id="IPR033948">
    <property type="entry name" value="ETF_beta_N"/>
</dbReference>
<dbReference type="Proteomes" id="UP000460157">
    <property type="component" value="Unassembled WGS sequence"/>
</dbReference>
<dbReference type="PANTHER" id="PTHR21294">
    <property type="entry name" value="ELECTRON TRANSFER FLAVOPROTEIN BETA-SUBUNIT"/>
    <property type="match status" value="1"/>
</dbReference>
<dbReference type="GO" id="GO:0009055">
    <property type="term" value="F:electron transfer activity"/>
    <property type="evidence" value="ECO:0007669"/>
    <property type="project" value="InterPro"/>
</dbReference>
<dbReference type="PIRSF" id="PIRSF000090">
    <property type="entry name" value="Beta-ETF"/>
    <property type="match status" value="1"/>
</dbReference>
<proteinExistence type="inferred from homology"/>
<evidence type="ECO:0000256" key="4">
    <source>
        <dbReference type="ARBA" id="ARBA00016797"/>
    </source>
</evidence>
<dbReference type="SMART" id="SM00893">
    <property type="entry name" value="ETF"/>
    <property type="match status" value="1"/>
</dbReference>